<evidence type="ECO:0000313" key="1">
    <source>
        <dbReference type="EMBL" id="SFR73065.1"/>
    </source>
</evidence>
<dbReference type="STRING" id="37658.SAMN05661086_01377"/>
<reference evidence="1 2" key="1">
    <citation type="submission" date="2016-10" db="EMBL/GenBank/DDBJ databases">
        <authorList>
            <person name="de Groot N.N."/>
        </authorList>
    </citation>
    <scope>NUCLEOTIDE SEQUENCE [LARGE SCALE GENOMIC DNA]</scope>
    <source>
        <strain evidence="1 2">743A</strain>
    </source>
</reference>
<proteinExistence type="predicted"/>
<evidence type="ECO:0000313" key="2">
    <source>
        <dbReference type="Proteomes" id="UP000199659"/>
    </source>
</evidence>
<dbReference type="InterPro" id="IPR020256">
    <property type="entry name" value="Spore_coat_CotJA"/>
</dbReference>
<name>A0A1I6J224_9FIRM</name>
<accession>A0A1I6J224</accession>
<dbReference type="EMBL" id="FOYZ01000004">
    <property type="protein sequence ID" value="SFR73065.1"/>
    <property type="molecule type" value="Genomic_DNA"/>
</dbReference>
<gene>
    <name evidence="1" type="ORF">SAMN05661086_01377</name>
</gene>
<organism evidence="1 2">
    <name type="scientific">Anaeromicropila populeti</name>
    <dbReference type="NCBI Taxonomy" id="37658"/>
    <lineage>
        <taxon>Bacteria</taxon>
        <taxon>Bacillati</taxon>
        <taxon>Bacillota</taxon>
        <taxon>Clostridia</taxon>
        <taxon>Lachnospirales</taxon>
        <taxon>Lachnospiraceae</taxon>
        <taxon>Anaeromicropila</taxon>
    </lineage>
</organism>
<protein>
    <submittedName>
        <fullName evidence="1">Spore coat associated protein JA (CotJA)</fullName>
    </submittedName>
</protein>
<dbReference type="AlphaFoldDB" id="A0A1I6J224"/>
<dbReference type="Proteomes" id="UP000199659">
    <property type="component" value="Unassembled WGS sequence"/>
</dbReference>
<sequence length="125" mass="13672">MNNKAYGCHTDCMSKQPSCDCRCGCTPKSAPVQKIKAMPEIDCVCKETPCGIDCLCKVSQDGCGCNSTPDFGNEVNGLPLGIGYVPWQKWDNDVLDACRGLQHGTIFPELVLPFYCTPCNRGRRC</sequence>
<keyword evidence="2" id="KW-1185">Reference proteome</keyword>
<dbReference type="Pfam" id="PF11007">
    <property type="entry name" value="CotJA"/>
    <property type="match status" value="1"/>
</dbReference>
<dbReference type="RefSeq" id="WP_242940481.1">
    <property type="nucleotide sequence ID" value="NZ_FOYZ01000004.1"/>
</dbReference>